<accession>A0A7R9E3B4</accession>
<gene>
    <name evidence="1" type="ORF">TMSB3V08_LOCUS3422</name>
</gene>
<reference evidence="1" key="1">
    <citation type="submission" date="2020-11" db="EMBL/GenBank/DDBJ databases">
        <authorList>
            <person name="Tran Van P."/>
        </authorList>
    </citation>
    <scope>NUCLEOTIDE SEQUENCE</scope>
</reference>
<organism evidence="1">
    <name type="scientific">Timema monikensis</name>
    <dbReference type="NCBI Taxonomy" id="170555"/>
    <lineage>
        <taxon>Eukaryota</taxon>
        <taxon>Metazoa</taxon>
        <taxon>Ecdysozoa</taxon>
        <taxon>Arthropoda</taxon>
        <taxon>Hexapoda</taxon>
        <taxon>Insecta</taxon>
        <taxon>Pterygota</taxon>
        <taxon>Neoptera</taxon>
        <taxon>Polyneoptera</taxon>
        <taxon>Phasmatodea</taxon>
        <taxon>Timematodea</taxon>
        <taxon>Timematoidea</taxon>
        <taxon>Timematidae</taxon>
        <taxon>Timema</taxon>
    </lineage>
</organism>
<proteinExistence type="predicted"/>
<name>A0A7R9E3B4_9NEOP</name>
<sequence length="270" mass="29231">MKEDHSEGSKEANELVKARSKWLLKELTWVLCGTVFPDLELSLVTSQNYYLVFSEQKGIQGMVKRWPRVVQGRVNVTGFSGKTQCTTPVTSQNYYIVFSELRGGQLVAKYDDLFGAVTEWTPENEERVWVGVANTARAAVTLTLLPTRAAVTLTLLPTRVVVTLTLLPTRAAVTLTLLPTGAAVTLTLLPTRAAVTLTLLPTGAVVTLTLLPTRAAVTSPSLAREAVTLNLQLVVPSRSCFVKVEIIEIPGSILSHGTVSHFTLGNSAVM</sequence>
<dbReference type="EMBL" id="OB793216">
    <property type="protein sequence ID" value="CAD7426540.1"/>
    <property type="molecule type" value="Genomic_DNA"/>
</dbReference>
<evidence type="ECO:0000313" key="1">
    <source>
        <dbReference type="EMBL" id="CAD7426540.1"/>
    </source>
</evidence>
<protein>
    <submittedName>
        <fullName evidence="1">Uncharacterized protein</fullName>
    </submittedName>
</protein>
<dbReference type="AlphaFoldDB" id="A0A7R9E3B4"/>